<gene>
    <name evidence="1" type="ORF">ACFOUT_04945</name>
</gene>
<dbReference type="EMBL" id="JBHSAW010000004">
    <property type="protein sequence ID" value="MFC4095209.1"/>
    <property type="molecule type" value="Genomic_DNA"/>
</dbReference>
<proteinExistence type="predicted"/>
<sequence length="146" mass="17237">MGQTKKEFFETCWKLNKKGIIKQGPNNKFVEYKLPLKNNQNLKDAVNMLFYGIFDNGNLMTGMNFQFYHTAWSLWNKDLQSDQLVHSVKDSLTKWYPGNDFRAITLPKDTVESLIKIDGNRRIIIKPLDDPRIVKARIDDLRHYRE</sequence>
<comment type="caution">
    <text evidence="1">The sequence shown here is derived from an EMBL/GenBank/DDBJ whole genome shotgun (WGS) entry which is preliminary data.</text>
</comment>
<protein>
    <submittedName>
        <fullName evidence="1">Uncharacterized protein</fullName>
    </submittedName>
</protein>
<evidence type="ECO:0000313" key="2">
    <source>
        <dbReference type="Proteomes" id="UP001595814"/>
    </source>
</evidence>
<dbReference type="Proteomes" id="UP001595814">
    <property type="component" value="Unassembled WGS sequence"/>
</dbReference>
<reference evidence="2" key="1">
    <citation type="journal article" date="2019" name="Int. J. Syst. Evol. Microbiol.">
        <title>The Global Catalogue of Microorganisms (GCM) 10K type strain sequencing project: providing services to taxonomists for standard genome sequencing and annotation.</title>
        <authorList>
            <consortium name="The Broad Institute Genomics Platform"/>
            <consortium name="The Broad Institute Genome Sequencing Center for Infectious Disease"/>
            <person name="Wu L."/>
            <person name="Ma J."/>
        </authorList>
    </citation>
    <scope>NUCLEOTIDE SEQUENCE [LARGE SCALE GENOMIC DNA]</scope>
    <source>
        <strain evidence="2">CECT 7477</strain>
    </source>
</reference>
<organism evidence="1 2">
    <name type="scientific">Euzebyella saccharophila</name>
    <dbReference type="NCBI Taxonomy" id="679664"/>
    <lineage>
        <taxon>Bacteria</taxon>
        <taxon>Pseudomonadati</taxon>
        <taxon>Bacteroidota</taxon>
        <taxon>Flavobacteriia</taxon>
        <taxon>Flavobacteriales</taxon>
        <taxon>Flavobacteriaceae</taxon>
        <taxon>Euzebyella</taxon>
    </lineage>
</organism>
<accession>A0ABV8JR31</accession>
<keyword evidence="2" id="KW-1185">Reference proteome</keyword>
<evidence type="ECO:0000313" key="1">
    <source>
        <dbReference type="EMBL" id="MFC4095209.1"/>
    </source>
</evidence>
<name>A0ABV8JR31_9FLAO</name>